<proteinExistence type="predicted"/>
<organism evidence="2 3">
    <name type="scientific">Candidatus Nitrosotenuis cloacae</name>
    <dbReference type="NCBI Taxonomy" id="1603555"/>
    <lineage>
        <taxon>Archaea</taxon>
        <taxon>Nitrososphaerota</taxon>
        <taxon>Candidatus Nitrosotenuis</taxon>
    </lineage>
</organism>
<dbReference type="STRING" id="1603555.SU86_000160"/>
<evidence type="ECO:0000313" key="3">
    <source>
        <dbReference type="Proteomes" id="UP000266745"/>
    </source>
</evidence>
<evidence type="ECO:0000313" key="2">
    <source>
        <dbReference type="EMBL" id="AJZ75068.1"/>
    </source>
</evidence>
<dbReference type="InterPro" id="IPR011008">
    <property type="entry name" value="Dimeric_a/b-barrel"/>
</dbReference>
<evidence type="ECO:0000259" key="1">
    <source>
        <dbReference type="Pfam" id="PF01037"/>
    </source>
</evidence>
<reference evidence="2 3" key="1">
    <citation type="journal article" date="2016" name="Sci. Rep.">
        <title>A novel ammonia-oxidizing archaeon from wastewater treatment plant: Its enrichment, physiological and genomic characteristics.</title>
        <authorList>
            <person name="Li Y."/>
            <person name="Ding K."/>
            <person name="Wen X."/>
            <person name="Zhang B."/>
            <person name="Shen B."/>
            <person name="Yang Y."/>
        </authorList>
    </citation>
    <scope>NUCLEOTIDE SEQUENCE [LARGE SCALE GENOMIC DNA]</scope>
    <source>
        <strain evidence="2 3">SAT1</strain>
    </source>
</reference>
<dbReference type="Proteomes" id="UP000266745">
    <property type="component" value="Chromosome"/>
</dbReference>
<dbReference type="AlphaFoldDB" id="A0A3G1AYT8"/>
<gene>
    <name evidence="2" type="ORF">SU86_000160</name>
</gene>
<dbReference type="GeneID" id="24874788"/>
<dbReference type="OrthoDB" id="8136at2157"/>
<name>A0A3G1AYT8_9ARCH</name>
<dbReference type="InterPro" id="IPR019887">
    <property type="entry name" value="Tscrpt_reg_AsnC/Lrp_C"/>
</dbReference>
<accession>A0A3G1AYT8</accession>
<feature type="domain" description="Transcription regulator AsnC/Lrp ligand binding" evidence="1">
    <location>
        <begin position="7"/>
        <end position="73"/>
    </location>
</feature>
<keyword evidence="3" id="KW-1185">Reference proteome</keyword>
<dbReference type="EMBL" id="CP011097">
    <property type="protein sequence ID" value="AJZ75068.1"/>
    <property type="molecule type" value="Genomic_DNA"/>
</dbReference>
<dbReference type="KEGG" id="tah:SU86_000160"/>
<dbReference type="SUPFAM" id="SSF54909">
    <property type="entry name" value="Dimeric alpha+beta barrel"/>
    <property type="match status" value="1"/>
</dbReference>
<sequence length="76" mass="8534">MTHTAYVLISCVMGQEHAVLDKIKEIPQIKTALITFGEYDLVAKIQADSSQEMAHIISSQIRQIQKIRSTITLHVV</sequence>
<dbReference type="Gene3D" id="3.30.70.920">
    <property type="match status" value="1"/>
</dbReference>
<protein>
    <recommendedName>
        <fullName evidence="1">Transcription regulator AsnC/Lrp ligand binding domain-containing protein</fullName>
    </recommendedName>
</protein>
<dbReference type="Pfam" id="PF01037">
    <property type="entry name" value="AsnC_trans_reg"/>
    <property type="match status" value="1"/>
</dbReference>
<dbReference type="RefSeq" id="WP_048187414.1">
    <property type="nucleotide sequence ID" value="NZ_CP011097.1"/>
</dbReference>